<dbReference type="Gene3D" id="3.30.70.330">
    <property type="match status" value="2"/>
</dbReference>
<dbReference type="InterPro" id="IPR012677">
    <property type="entry name" value="Nucleotide-bd_a/b_plait_sf"/>
</dbReference>
<dbReference type="EMBL" id="AXCN02000309">
    <property type="status" value="NOT_ANNOTATED_CDS"/>
    <property type="molecule type" value="Genomic_DNA"/>
</dbReference>
<comment type="function">
    <text evidence="3">Has a role in the perception of gravity.</text>
</comment>
<dbReference type="PANTHER" id="PTHR24012">
    <property type="entry name" value="RNA BINDING PROTEIN"/>
    <property type="match status" value="1"/>
</dbReference>
<organism evidence="8 9">
    <name type="scientific">Anopheles farauti</name>
    <dbReference type="NCBI Taxonomy" id="69004"/>
    <lineage>
        <taxon>Eukaryota</taxon>
        <taxon>Metazoa</taxon>
        <taxon>Ecdysozoa</taxon>
        <taxon>Arthropoda</taxon>
        <taxon>Hexapoda</taxon>
        <taxon>Insecta</taxon>
        <taxon>Pterygota</taxon>
        <taxon>Neoptera</taxon>
        <taxon>Endopterygota</taxon>
        <taxon>Diptera</taxon>
        <taxon>Nematocera</taxon>
        <taxon>Culicoidea</taxon>
        <taxon>Culicidae</taxon>
        <taxon>Anophelinae</taxon>
        <taxon>Anopheles</taxon>
    </lineage>
</organism>
<evidence type="ECO:0000256" key="2">
    <source>
        <dbReference type="ARBA" id="ARBA00022884"/>
    </source>
</evidence>
<feature type="compositionally biased region" description="Basic residues" evidence="6">
    <location>
        <begin position="114"/>
        <end position="135"/>
    </location>
</feature>
<dbReference type="Pfam" id="PF00076">
    <property type="entry name" value="RRM_1"/>
    <property type="match status" value="2"/>
</dbReference>
<dbReference type="PROSITE" id="PS50102">
    <property type="entry name" value="RRM"/>
    <property type="match status" value="2"/>
</dbReference>
<keyword evidence="1" id="KW-0677">Repeat</keyword>
<keyword evidence="2 5" id="KW-0694">RNA-binding</keyword>
<sequence length="355" mass="40093">MLSERKMYSKMNGYPSSSFRSRKRTSLQLGTCHYFGETRHRTSKSLSRPRRQLATTCRRGLLQYGAVTSDRSCGLGRSNYANYLQDSDFSYSRPRLYGDMPSSSTFGGGNSSTPHHHHHHHHHNHHSQPSSHHHTSSSSTSSLTGMNFGSGSSGQAGTNLIVNYLPQDMTEQEMYLMFSAMGPIESCRLMRDLKTGYSYGFGFVNYLNEESAQRAIKCLNGYPVRNKRLKVSYARPQSDDIKETNLYITNLPRTITEEQLDIIFGKYGTIVQKNILRDKLTGQPRGVAFVRFNKREEAQEAISALNNVIPQGGNQPLIVRVAEDHGRAKAALYVPSYNSIVHNNRGRVRTRNTPY</sequence>
<evidence type="ECO:0000256" key="4">
    <source>
        <dbReference type="ARBA" id="ARBA00039536"/>
    </source>
</evidence>
<dbReference type="GO" id="GO:0003729">
    <property type="term" value="F:mRNA binding"/>
    <property type="evidence" value="ECO:0007669"/>
    <property type="project" value="UniProtKB-ARBA"/>
</dbReference>
<evidence type="ECO:0000313" key="9">
    <source>
        <dbReference type="Proteomes" id="UP000075886"/>
    </source>
</evidence>
<dbReference type="InterPro" id="IPR002343">
    <property type="entry name" value="Hud_Sxl_RNA"/>
</dbReference>
<dbReference type="EnsemblMetazoa" id="AFAF012420-RA">
    <property type="protein sequence ID" value="AFAF012420-PA"/>
    <property type="gene ID" value="AFAF012420"/>
</dbReference>
<reference evidence="9" key="1">
    <citation type="submission" date="2014-01" db="EMBL/GenBank/DDBJ databases">
        <title>The Genome Sequence of Anopheles farauti FAR1 (V2).</title>
        <authorList>
            <consortium name="The Broad Institute Genomics Platform"/>
            <person name="Neafsey D.E."/>
            <person name="Besansky N."/>
            <person name="Howell P."/>
            <person name="Walton C."/>
            <person name="Young S.K."/>
            <person name="Zeng Q."/>
            <person name="Gargeya S."/>
            <person name="Fitzgerald M."/>
            <person name="Haas B."/>
            <person name="Abouelleil A."/>
            <person name="Allen A.W."/>
            <person name="Alvarado L."/>
            <person name="Arachchi H.M."/>
            <person name="Berlin A.M."/>
            <person name="Chapman S.B."/>
            <person name="Gainer-Dewar J."/>
            <person name="Goldberg J."/>
            <person name="Griggs A."/>
            <person name="Gujja S."/>
            <person name="Hansen M."/>
            <person name="Howarth C."/>
            <person name="Imamovic A."/>
            <person name="Ireland A."/>
            <person name="Larimer J."/>
            <person name="McCowan C."/>
            <person name="Murphy C."/>
            <person name="Pearson M."/>
            <person name="Poon T.W."/>
            <person name="Priest M."/>
            <person name="Roberts A."/>
            <person name="Saif S."/>
            <person name="Shea T."/>
            <person name="Sisk P."/>
            <person name="Sykes S."/>
            <person name="Wortman J."/>
            <person name="Nusbaum C."/>
            <person name="Birren B."/>
        </authorList>
    </citation>
    <scope>NUCLEOTIDE SEQUENCE [LARGE SCALE GENOMIC DNA]</scope>
    <source>
        <strain evidence="9">FAR1</strain>
    </source>
</reference>
<dbReference type="VEuPathDB" id="VectorBase:AFAF012420"/>
<dbReference type="STRING" id="69004.A0A182QL57"/>
<evidence type="ECO:0000313" key="8">
    <source>
        <dbReference type="EnsemblMetazoa" id="AFAF012420-PA"/>
    </source>
</evidence>
<evidence type="ECO:0000256" key="1">
    <source>
        <dbReference type="ARBA" id="ARBA00022737"/>
    </source>
</evidence>
<dbReference type="Proteomes" id="UP000075886">
    <property type="component" value="Unassembled WGS sequence"/>
</dbReference>
<dbReference type="GO" id="GO:0010629">
    <property type="term" value="P:negative regulation of gene expression"/>
    <property type="evidence" value="ECO:0007669"/>
    <property type="project" value="UniProtKB-ARBA"/>
</dbReference>
<dbReference type="GO" id="GO:0009967">
    <property type="term" value="P:positive regulation of signal transduction"/>
    <property type="evidence" value="ECO:0007669"/>
    <property type="project" value="UniProtKB-ARBA"/>
</dbReference>
<dbReference type="AlphaFoldDB" id="A0A182QL57"/>
<feature type="region of interest" description="Disordered" evidence="6">
    <location>
        <begin position="100"/>
        <end position="151"/>
    </location>
</feature>
<protein>
    <recommendedName>
        <fullName evidence="4">Protein alan shepard</fullName>
    </recommendedName>
</protein>
<proteinExistence type="predicted"/>
<dbReference type="SMART" id="SM00360">
    <property type="entry name" value="RRM"/>
    <property type="match status" value="2"/>
</dbReference>
<name>A0A182QL57_9DIPT</name>
<dbReference type="InterPro" id="IPR035979">
    <property type="entry name" value="RBD_domain_sf"/>
</dbReference>
<feature type="region of interest" description="Disordered" evidence="6">
    <location>
        <begin position="1"/>
        <end position="22"/>
    </location>
</feature>
<evidence type="ECO:0000256" key="6">
    <source>
        <dbReference type="SAM" id="MobiDB-lite"/>
    </source>
</evidence>
<keyword evidence="9" id="KW-1185">Reference proteome</keyword>
<dbReference type="PRINTS" id="PR00961">
    <property type="entry name" value="HUDSXLRNA"/>
</dbReference>
<reference evidence="8" key="2">
    <citation type="submission" date="2020-05" db="UniProtKB">
        <authorList>
            <consortium name="EnsemblMetazoa"/>
        </authorList>
    </citation>
    <scope>IDENTIFICATION</scope>
    <source>
        <strain evidence="8">FAR1</strain>
    </source>
</reference>
<dbReference type="SUPFAM" id="SSF54928">
    <property type="entry name" value="RNA-binding domain, RBD"/>
    <property type="match status" value="2"/>
</dbReference>
<accession>A0A182QL57</accession>
<dbReference type="GO" id="GO:0005634">
    <property type="term" value="C:nucleus"/>
    <property type="evidence" value="ECO:0007669"/>
    <property type="project" value="UniProtKB-SubCell"/>
</dbReference>
<evidence type="ECO:0000256" key="5">
    <source>
        <dbReference type="PROSITE-ProRule" id="PRU00176"/>
    </source>
</evidence>
<feature type="domain" description="RRM" evidence="7">
    <location>
        <begin position="244"/>
        <end position="324"/>
    </location>
</feature>
<dbReference type="InterPro" id="IPR000504">
    <property type="entry name" value="RRM_dom"/>
</dbReference>
<evidence type="ECO:0000256" key="3">
    <source>
        <dbReference type="ARBA" id="ARBA00037469"/>
    </source>
</evidence>
<dbReference type="GO" id="GO:0008266">
    <property type="term" value="F:poly(U) RNA binding"/>
    <property type="evidence" value="ECO:0007669"/>
    <property type="project" value="UniProtKB-ARBA"/>
</dbReference>
<dbReference type="GO" id="GO:1990904">
    <property type="term" value="C:ribonucleoprotein complex"/>
    <property type="evidence" value="ECO:0007669"/>
    <property type="project" value="InterPro"/>
</dbReference>
<dbReference type="GO" id="GO:0050686">
    <property type="term" value="P:negative regulation of mRNA processing"/>
    <property type="evidence" value="ECO:0007669"/>
    <property type="project" value="UniProtKB-ARBA"/>
</dbReference>
<dbReference type="GO" id="GO:0005737">
    <property type="term" value="C:cytoplasm"/>
    <property type="evidence" value="ECO:0007669"/>
    <property type="project" value="UniProtKB-ARBA"/>
</dbReference>
<evidence type="ECO:0000259" key="7">
    <source>
        <dbReference type="PROSITE" id="PS50102"/>
    </source>
</evidence>
<feature type="domain" description="RRM" evidence="7">
    <location>
        <begin position="158"/>
        <end position="236"/>
    </location>
</feature>